<keyword evidence="6" id="KW-0862">Zinc</keyword>
<dbReference type="GO" id="GO:0003700">
    <property type="term" value="F:DNA-binding transcription factor activity"/>
    <property type="evidence" value="ECO:0007669"/>
    <property type="project" value="TreeGrafter"/>
</dbReference>
<dbReference type="Gene3D" id="3.30.160.60">
    <property type="entry name" value="Classic Zinc Finger"/>
    <property type="match status" value="4"/>
</dbReference>
<evidence type="ECO:0000256" key="5">
    <source>
        <dbReference type="ARBA" id="ARBA00022771"/>
    </source>
</evidence>
<reference evidence="11" key="1">
    <citation type="journal article" date="2023" name="Science">
        <title>Genome structures resolve the early diversification of teleost fishes.</title>
        <authorList>
            <person name="Parey E."/>
            <person name="Louis A."/>
            <person name="Montfort J."/>
            <person name="Bouchez O."/>
            <person name="Roques C."/>
            <person name="Iampietro C."/>
            <person name="Lluch J."/>
            <person name="Castinel A."/>
            <person name="Donnadieu C."/>
            <person name="Desvignes T."/>
            <person name="Floi Bucao C."/>
            <person name="Jouanno E."/>
            <person name="Wen M."/>
            <person name="Mejri S."/>
            <person name="Dirks R."/>
            <person name="Jansen H."/>
            <person name="Henkel C."/>
            <person name="Chen W.J."/>
            <person name="Zahm M."/>
            <person name="Cabau C."/>
            <person name="Klopp C."/>
            <person name="Thompson A.W."/>
            <person name="Robinson-Rechavi M."/>
            <person name="Braasch I."/>
            <person name="Lecointre G."/>
            <person name="Bobe J."/>
            <person name="Postlethwait J.H."/>
            <person name="Berthelot C."/>
            <person name="Roest Crollius H."/>
            <person name="Guiguen Y."/>
        </authorList>
    </citation>
    <scope>NUCLEOTIDE SEQUENCE</scope>
    <source>
        <strain evidence="11">NC1722</strain>
    </source>
</reference>
<gene>
    <name evidence="11" type="ORF">AAFF_G00205680</name>
</gene>
<dbReference type="Proteomes" id="UP001221898">
    <property type="component" value="Unassembled WGS sequence"/>
</dbReference>
<dbReference type="InterPro" id="IPR050589">
    <property type="entry name" value="Ikaros_C2H2-ZF"/>
</dbReference>
<organism evidence="11 12">
    <name type="scientific">Aldrovandia affinis</name>
    <dbReference type="NCBI Taxonomy" id="143900"/>
    <lineage>
        <taxon>Eukaryota</taxon>
        <taxon>Metazoa</taxon>
        <taxon>Chordata</taxon>
        <taxon>Craniata</taxon>
        <taxon>Vertebrata</taxon>
        <taxon>Euteleostomi</taxon>
        <taxon>Actinopterygii</taxon>
        <taxon>Neopterygii</taxon>
        <taxon>Teleostei</taxon>
        <taxon>Notacanthiformes</taxon>
        <taxon>Halosauridae</taxon>
        <taxon>Aldrovandia</taxon>
    </lineage>
</organism>
<dbReference type="GO" id="GO:0008270">
    <property type="term" value="F:zinc ion binding"/>
    <property type="evidence" value="ECO:0007669"/>
    <property type="project" value="UniProtKB-KW"/>
</dbReference>
<accession>A0AAD7W5Q8</accession>
<dbReference type="GO" id="GO:0006357">
    <property type="term" value="P:regulation of transcription by RNA polymerase II"/>
    <property type="evidence" value="ECO:0007669"/>
    <property type="project" value="TreeGrafter"/>
</dbReference>
<proteinExistence type="inferred from homology"/>
<keyword evidence="5 9" id="KW-0863">Zinc-finger</keyword>
<dbReference type="Pfam" id="PF00096">
    <property type="entry name" value="zf-C2H2"/>
    <property type="match status" value="4"/>
</dbReference>
<feature type="domain" description="C2H2-type" evidence="10">
    <location>
        <begin position="232"/>
        <end position="259"/>
    </location>
</feature>
<dbReference type="InterPro" id="IPR013087">
    <property type="entry name" value="Znf_C2H2_type"/>
</dbReference>
<keyword evidence="8" id="KW-0539">Nucleus</keyword>
<comment type="caution">
    <text evidence="11">The sequence shown here is derived from an EMBL/GenBank/DDBJ whole genome shotgun (WGS) entry which is preliminary data.</text>
</comment>
<feature type="domain" description="C2H2-type" evidence="10">
    <location>
        <begin position="176"/>
        <end position="203"/>
    </location>
</feature>
<keyword evidence="12" id="KW-1185">Reference proteome</keyword>
<dbReference type="FunFam" id="3.30.160.60:FF:000759">
    <property type="entry name" value="zinc finger protein 16"/>
    <property type="match status" value="1"/>
</dbReference>
<dbReference type="EMBL" id="JAINUG010000272">
    <property type="protein sequence ID" value="KAJ8384435.1"/>
    <property type="molecule type" value="Genomic_DNA"/>
</dbReference>
<evidence type="ECO:0000256" key="4">
    <source>
        <dbReference type="ARBA" id="ARBA00022737"/>
    </source>
</evidence>
<dbReference type="GO" id="GO:0000978">
    <property type="term" value="F:RNA polymerase II cis-regulatory region sequence-specific DNA binding"/>
    <property type="evidence" value="ECO:0007669"/>
    <property type="project" value="TreeGrafter"/>
</dbReference>
<feature type="domain" description="C2H2-type" evidence="10">
    <location>
        <begin position="204"/>
        <end position="231"/>
    </location>
</feature>
<feature type="non-terminal residue" evidence="11">
    <location>
        <position position="1"/>
    </location>
</feature>
<dbReference type="PROSITE" id="PS00028">
    <property type="entry name" value="ZINC_FINGER_C2H2_1"/>
    <property type="match status" value="4"/>
</dbReference>
<evidence type="ECO:0000256" key="2">
    <source>
        <dbReference type="ARBA" id="ARBA00006991"/>
    </source>
</evidence>
<name>A0AAD7W5Q8_9TELE</name>
<evidence type="ECO:0000313" key="11">
    <source>
        <dbReference type="EMBL" id="KAJ8384435.1"/>
    </source>
</evidence>
<dbReference type="SUPFAM" id="SSF57667">
    <property type="entry name" value="beta-beta-alpha zinc fingers"/>
    <property type="match status" value="2"/>
</dbReference>
<dbReference type="FunFam" id="3.30.160.60:FF:000739">
    <property type="entry name" value="Zgc:171418 protein"/>
    <property type="match status" value="1"/>
</dbReference>
<evidence type="ECO:0000256" key="6">
    <source>
        <dbReference type="ARBA" id="ARBA00022833"/>
    </source>
</evidence>
<dbReference type="InterPro" id="IPR036236">
    <property type="entry name" value="Znf_C2H2_sf"/>
</dbReference>
<dbReference type="FunFam" id="3.30.160.60:FF:001158">
    <property type="entry name" value="zinc finger protein 22"/>
    <property type="match status" value="1"/>
</dbReference>
<evidence type="ECO:0000256" key="8">
    <source>
        <dbReference type="ARBA" id="ARBA00023242"/>
    </source>
</evidence>
<evidence type="ECO:0000259" key="10">
    <source>
        <dbReference type="PROSITE" id="PS50157"/>
    </source>
</evidence>
<dbReference type="SMART" id="SM00355">
    <property type="entry name" value="ZnF_C2H2"/>
    <property type="match status" value="4"/>
</dbReference>
<sequence length="283" mass="32094">MQAGVCLRQDTETTLPELTEQHRIIQKEEELSGLESVHMAKSETECAAPGLHTLEPECVTAHSGVSGLHHTHTSVIKTETDLGSTHTGGLIKTESLDSTELGYVPHLHPVQIKTETDDGGYLKAEPDSDLQDIKCVAIKSDKIKCESSESLVSEFININKQSNLNDQLRIDTEKPYKCIECGKSFNYKFCLRRHQIVHTDEKPYKCTECGKCFNQKSHLNNHLRCHTGERPHKCTQCGKCFKYKSYLRKHQIIHTDAKPYTCTECGKCFKHKSYLKKHQTIHT</sequence>
<dbReference type="FunFam" id="3.30.160.60:FF:000522">
    <property type="entry name" value="zinc finger protein 285"/>
    <property type="match status" value="1"/>
</dbReference>
<feature type="domain" description="C2H2-type" evidence="10">
    <location>
        <begin position="260"/>
        <end position="283"/>
    </location>
</feature>
<evidence type="ECO:0000313" key="12">
    <source>
        <dbReference type="Proteomes" id="UP001221898"/>
    </source>
</evidence>
<evidence type="ECO:0000256" key="7">
    <source>
        <dbReference type="ARBA" id="ARBA00023125"/>
    </source>
</evidence>
<evidence type="ECO:0000256" key="9">
    <source>
        <dbReference type="PROSITE-ProRule" id="PRU00042"/>
    </source>
</evidence>
<dbReference type="PANTHER" id="PTHR24404">
    <property type="entry name" value="ZINC FINGER PROTEIN"/>
    <property type="match status" value="1"/>
</dbReference>
<evidence type="ECO:0000256" key="3">
    <source>
        <dbReference type="ARBA" id="ARBA00022723"/>
    </source>
</evidence>
<evidence type="ECO:0000256" key="1">
    <source>
        <dbReference type="ARBA" id="ARBA00004123"/>
    </source>
</evidence>
<comment type="subcellular location">
    <subcellularLocation>
        <location evidence="1">Nucleus</location>
    </subcellularLocation>
</comment>
<dbReference type="GO" id="GO:0005634">
    <property type="term" value="C:nucleus"/>
    <property type="evidence" value="ECO:0007669"/>
    <property type="project" value="UniProtKB-SubCell"/>
</dbReference>
<dbReference type="PANTHER" id="PTHR24404:SF114">
    <property type="entry name" value="KLUMPFUSS, ISOFORM B-RELATED"/>
    <property type="match status" value="1"/>
</dbReference>
<dbReference type="PROSITE" id="PS50157">
    <property type="entry name" value="ZINC_FINGER_C2H2_2"/>
    <property type="match status" value="4"/>
</dbReference>
<keyword evidence="3" id="KW-0479">Metal-binding</keyword>
<dbReference type="AlphaFoldDB" id="A0AAD7W5Q8"/>
<keyword evidence="4" id="KW-0677">Repeat</keyword>
<comment type="similarity">
    <text evidence="2">Belongs to the krueppel C2H2-type zinc-finger protein family.</text>
</comment>
<keyword evidence="7" id="KW-0238">DNA-binding</keyword>
<protein>
    <recommendedName>
        <fullName evidence="10">C2H2-type domain-containing protein</fullName>
    </recommendedName>
</protein>